<evidence type="ECO:0000256" key="2">
    <source>
        <dbReference type="SAM" id="MobiDB-lite"/>
    </source>
</evidence>
<dbReference type="PANTHER" id="PTHR47461">
    <property type="entry name" value="PHYTOLONGIN PHYL1.2"/>
    <property type="match status" value="1"/>
</dbReference>
<keyword evidence="1" id="KW-0175">Coiled coil</keyword>
<keyword evidence="3" id="KW-0472">Membrane</keyword>
<dbReference type="InterPro" id="IPR044783">
    <property type="entry name" value="PHYL"/>
</dbReference>
<dbReference type="AlphaFoldDB" id="A0A835A9Z5"/>
<accession>A0A835A9Z5</accession>
<dbReference type="Gene3D" id="3.30.450.50">
    <property type="entry name" value="Longin domain"/>
    <property type="match status" value="1"/>
</dbReference>
<feature type="transmembrane region" description="Helical" evidence="3">
    <location>
        <begin position="236"/>
        <end position="256"/>
    </location>
</feature>
<feature type="region of interest" description="Disordered" evidence="2">
    <location>
        <begin position="39"/>
        <end position="69"/>
    </location>
</feature>
<dbReference type="OrthoDB" id="693626at2759"/>
<evidence type="ECO:0000313" key="4">
    <source>
        <dbReference type="EMBL" id="KAF8649538.1"/>
    </source>
</evidence>
<dbReference type="Proteomes" id="UP000636709">
    <property type="component" value="Unassembled WGS sequence"/>
</dbReference>
<sequence>MRDLKLNGIIPHPLPSGRGERTQKSPEAAAIFPFLQRSASQRGITSASRRRQHHQPTRISLSAPPPRGSPRMLPASHPLLYACVFRDTHLVAELPADDADLPPLAAALVAAAPPHHRSVTHSAAGRAHALLLAPPLALAAVSRAPHLPAAQLLLFLRRLRCLPEDRMRDEMPRLAMRLPLPTDDEAALAREAQDVAAAEAEAEEAARRDAELAAARRTPKRDRHGGAAASAWRRQLWMVILVDLVLLAVLFAAWLAQKSYVSWRFGRPMEPP</sequence>
<reference evidence="4" key="1">
    <citation type="submission" date="2020-07" db="EMBL/GenBank/DDBJ databases">
        <title>Genome sequence and genetic diversity analysis of an under-domesticated orphan crop, white fonio (Digitaria exilis).</title>
        <authorList>
            <person name="Bennetzen J.L."/>
            <person name="Chen S."/>
            <person name="Ma X."/>
            <person name="Wang X."/>
            <person name="Yssel A.E.J."/>
            <person name="Chaluvadi S.R."/>
            <person name="Johnson M."/>
            <person name="Gangashetty P."/>
            <person name="Hamidou F."/>
            <person name="Sanogo M.D."/>
            <person name="Zwaenepoel A."/>
            <person name="Wallace J."/>
            <person name="Van De Peer Y."/>
            <person name="Van Deynze A."/>
        </authorList>
    </citation>
    <scope>NUCLEOTIDE SEQUENCE</scope>
    <source>
        <tissue evidence="4">Leaves</tissue>
    </source>
</reference>
<evidence type="ECO:0000256" key="3">
    <source>
        <dbReference type="SAM" id="Phobius"/>
    </source>
</evidence>
<proteinExistence type="predicted"/>
<dbReference type="GO" id="GO:0016020">
    <property type="term" value="C:membrane"/>
    <property type="evidence" value="ECO:0007669"/>
    <property type="project" value="InterPro"/>
</dbReference>
<name>A0A835A9Z5_9POAL</name>
<feature type="coiled-coil region" evidence="1">
    <location>
        <begin position="188"/>
        <end position="215"/>
    </location>
</feature>
<keyword evidence="3" id="KW-0812">Transmembrane</keyword>
<comment type="caution">
    <text evidence="4">The sequence shown here is derived from an EMBL/GenBank/DDBJ whole genome shotgun (WGS) entry which is preliminary data.</text>
</comment>
<evidence type="ECO:0000256" key="1">
    <source>
        <dbReference type="SAM" id="Coils"/>
    </source>
</evidence>
<evidence type="ECO:0000313" key="5">
    <source>
        <dbReference type="Proteomes" id="UP000636709"/>
    </source>
</evidence>
<organism evidence="4 5">
    <name type="scientific">Digitaria exilis</name>
    <dbReference type="NCBI Taxonomy" id="1010633"/>
    <lineage>
        <taxon>Eukaryota</taxon>
        <taxon>Viridiplantae</taxon>
        <taxon>Streptophyta</taxon>
        <taxon>Embryophyta</taxon>
        <taxon>Tracheophyta</taxon>
        <taxon>Spermatophyta</taxon>
        <taxon>Magnoliopsida</taxon>
        <taxon>Liliopsida</taxon>
        <taxon>Poales</taxon>
        <taxon>Poaceae</taxon>
        <taxon>PACMAD clade</taxon>
        <taxon>Panicoideae</taxon>
        <taxon>Panicodae</taxon>
        <taxon>Paniceae</taxon>
        <taxon>Anthephorinae</taxon>
        <taxon>Digitaria</taxon>
    </lineage>
</organism>
<keyword evidence="3" id="KW-1133">Transmembrane helix</keyword>
<dbReference type="EMBL" id="JACEFO010002757">
    <property type="protein sequence ID" value="KAF8649538.1"/>
    <property type="molecule type" value="Genomic_DNA"/>
</dbReference>
<keyword evidence="5" id="KW-1185">Reference proteome</keyword>
<protein>
    <submittedName>
        <fullName evidence="4">Uncharacterized protein</fullName>
    </submittedName>
</protein>
<feature type="region of interest" description="Disordered" evidence="2">
    <location>
        <begin position="1"/>
        <end position="24"/>
    </location>
</feature>
<gene>
    <name evidence="4" type="ORF">HU200_064295</name>
</gene>
<dbReference type="PANTHER" id="PTHR47461:SF3">
    <property type="entry name" value="PHYTOLONGIN PHYL2.2"/>
    <property type="match status" value="1"/>
</dbReference>